<evidence type="ECO:0000313" key="4">
    <source>
        <dbReference type="EMBL" id="WWC59933.1"/>
    </source>
</evidence>
<name>A0A1A6A8X6_9TREE</name>
<feature type="region of interest" description="Disordered" evidence="1">
    <location>
        <begin position="724"/>
        <end position="785"/>
    </location>
</feature>
<feature type="compositionally biased region" description="Polar residues" evidence="1">
    <location>
        <begin position="610"/>
        <end position="621"/>
    </location>
</feature>
<proteinExistence type="predicted"/>
<feature type="region of interest" description="Disordered" evidence="1">
    <location>
        <begin position="584"/>
        <end position="641"/>
    </location>
</feature>
<feature type="region of interest" description="Disordered" evidence="1">
    <location>
        <begin position="156"/>
        <end position="187"/>
    </location>
</feature>
<evidence type="ECO:0000313" key="3">
    <source>
        <dbReference type="EMBL" id="OBR86502.1"/>
    </source>
</evidence>
<gene>
    <name evidence="3" type="ORF">I303_02510</name>
    <name evidence="4" type="ORF">I303_102496</name>
</gene>
<dbReference type="EMBL" id="KI894029">
    <property type="protein sequence ID" value="OBR86502.1"/>
    <property type="molecule type" value="Genomic_DNA"/>
</dbReference>
<feature type="transmembrane region" description="Helical" evidence="2">
    <location>
        <begin position="262"/>
        <end position="280"/>
    </location>
</feature>
<feature type="region of interest" description="Disordered" evidence="1">
    <location>
        <begin position="471"/>
        <end position="542"/>
    </location>
</feature>
<feature type="transmembrane region" description="Helical" evidence="2">
    <location>
        <begin position="220"/>
        <end position="242"/>
    </location>
</feature>
<evidence type="ECO:0000256" key="2">
    <source>
        <dbReference type="SAM" id="Phobius"/>
    </source>
</evidence>
<dbReference type="GeneID" id="28966209"/>
<feature type="compositionally biased region" description="Polar residues" evidence="1">
    <location>
        <begin position="832"/>
        <end position="848"/>
    </location>
</feature>
<feature type="compositionally biased region" description="Polar residues" evidence="1">
    <location>
        <begin position="761"/>
        <end position="785"/>
    </location>
</feature>
<feature type="transmembrane region" description="Helical" evidence="2">
    <location>
        <begin position="292"/>
        <end position="318"/>
    </location>
</feature>
<keyword evidence="2" id="KW-1133">Transmembrane helix</keyword>
<dbReference type="AlphaFoldDB" id="A0A1A6A8X6"/>
<feature type="region of interest" description="Disordered" evidence="1">
    <location>
        <begin position="832"/>
        <end position="881"/>
    </location>
</feature>
<accession>A0A1A6A8X6</accession>
<dbReference type="Proteomes" id="UP000078595">
    <property type="component" value="Chromosome 3"/>
</dbReference>
<feature type="compositionally biased region" description="Polar residues" evidence="1">
    <location>
        <begin position="477"/>
        <end position="503"/>
    </location>
</feature>
<feature type="compositionally biased region" description="Basic and acidic residues" evidence="1">
    <location>
        <begin position="168"/>
        <end position="187"/>
    </location>
</feature>
<dbReference type="KEGG" id="kdj:28966209"/>
<organism evidence="3">
    <name type="scientific">Kwoniella dejecticola CBS 10117</name>
    <dbReference type="NCBI Taxonomy" id="1296121"/>
    <lineage>
        <taxon>Eukaryota</taxon>
        <taxon>Fungi</taxon>
        <taxon>Dikarya</taxon>
        <taxon>Basidiomycota</taxon>
        <taxon>Agaricomycotina</taxon>
        <taxon>Tremellomycetes</taxon>
        <taxon>Tremellales</taxon>
        <taxon>Cryptococcaceae</taxon>
        <taxon>Kwoniella</taxon>
    </lineage>
</organism>
<dbReference type="RefSeq" id="XP_018264344.1">
    <property type="nucleotide sequence ID" value="XM_018405850.1"/>
</dbReference>
<feature type="compositionally biased region" description="Polar residues" evidence="1">
    <location>
        <begin position="370"/>
        <end position="385"/>
    </location>
</feature>
<feature type="transmembrane region" description="Helical" evidence="2">
    <location>
        <begin position="45"/>
        <end position="62"/>
    </location>
</feature>
<feature type="transmembrane region" description="Helical" evidence="2">
    <location>
        <begin position="112"/>
        <end position="135"/>
    </location>
</feature>
<feature type="region of interest" description="Disordered" evidence="1">
    <location>
        <begin position="355"/>
        <end position="404"/>
    </location>
</feature>
<reference evidence="3" key="1">
    <citation type="submission" date="2013-07" db="EMBL/GenBank/DDBJ databases">
        <title>The Genome Sequence of Cryptococcus dejecticola CBS10117.</title>
        <authorList>
            <consortium name="The Broad Institute Genome Sequencing Platform"/>
            <person name="Cuomo C."/>
            <person name="Litvintseva A."/>
            <person name="Chen Y."/>
            <person name="Heitman J."/>
            <person name="Sun S."/>
            <person name="Springer D."/>
            <person name="Dromer F."/>
            <person name="Young S.K."/>
            <person name="Zeng Q."/>
            <person name="Gargeya S."/>
            <person name="Fitzgerald M."/>
            <person name="Abouelleil A."/>
            <person name="Alvarado L."/>
            <person name="Berlin A.M."/>
            <person name="Chapman S.B."/>
            <person name="Dewar J."/>
            <person name="Goldberg J."/>
            <person name="Griggs A."/>
            <person name="Gujja S."/>
            <person name="Hansen M."/>
            <person name="Howarth C."/>
            <person name="Imamovic A."/>
            <person name="Larimer J."/>
            <person name="McCowan C."/>
            <person name="Murphy C."/>
            <person name="Pearson M."/>
            <person name="Priest M."/>
            <person name="Roberts A."/>
            <person name="Saif S."/>
            <person name="Shea T."/>
            <person name="Sykes S."/>
            <person name="Wortman J."/>
            <person name="Nusbaum C."/>
            <person name="Birren B."/>
        </authorList>
    </citation>
    <scope>NUCLEOTIDE SEQUENCE [LARGE SCALE GENOMIC DNA]</scope>
    <source>
        <strain evidence="3">CBS 10117</strain>
    </source>
</reference>
<reference evidence="4" key="2">
    <citation type="submission" date="2013-07" db="EMBL/GenBank/DDBJ databases">
        <authorList>
            <consortium name="The Broad Institute Genome Sequencing Platform"/>
            <person name="Cuomo C."/>
            <person name="Litvintseva A."/>
            <person name="Chen Y."/>
            <person name="Heitman J."/>
            <person name="Sun S."/>
            <person name="Springer D."/>
            <person name="Dromer F."/>
            <person name="Young S.K."/>
            <person name="Zeng Q."/>
            <person name="Gargeya S."/>
            <person name="Fitzgerald M."/>
            <person name="Abouelleil A."/>
            <person name="Alvarado L."/>
            <person name="Berlin A.M."/>
            <person name="Chapman S.B."/>
            <person name="Dewar J."/>
            <person name="Goldberg J."/>
            <person name="Griggs A."/>
            <person name="Gujja S."/>
            <person name="Hansen M."/>
            <person name="Howarth C."/>
            <person name="Imamovic A."/>
            <person name="Larimer J."/>
            <person name="McCowan C."/>
            <person name="Murphy C."/>
            <person name="Pearson M."/>
            <person name="Priest M."/>
            <person name="Roberts A."/>
            <person name="Saif S."/>
            <person name="Shea T."/>
            <person name="Sykes S."/>
            <person name="Wortman J."/>
            <person name="Nusbaum C."/>
            <person name="Birren B."/>
        </authorList>
    </citation>
    <scope>NUCLEOTIDE SEQUENCE</scope>
    <source>
        <strain evidence="4">CBS 10117</strain>
    </source>
</reference>
<dbReference type="STRING" id="1296121.A0A1A6A8X6"/>
<feature type="compositionally biased region" description="Polar residues" evidence="1">
    <location>
        <begin position="584"/>
        <end position="598"/>
    </location>
</feature>
<dbReference type="VEuPathDB" id="FungiDB:I303_02510"/>
<dbReference type="OrthoDB" id="2564696at2759"/>
<evidence type="ECO:0000313" key="5">
    <source>
        <dbReference type="Proteomes" id="UP000078595"/>
    </source>
</evidence>
<keyword evidence="2" id="KW-0812">Transmembrane</keyword>
<reference evidence="4" key="3">
    <citation type="submission" date="2024-02" db="EMBL/GenBank/DDBJ databases">
        <title>Comparative genomics of Cryptococcus and Kwoniella reveals pathogenesis evolution and contrasting modes of karyotype evolution via chromosome fusion or intercentromeric recombination.</title>
        <authorList>
            <person name="Coelho M.A."/>
            <person name="David-Palma M."/>
            <person name="Shea T."/>
            <person name="Bowers K."/>
            <person name="McGinley-Smith S."/>
            <person name="Mohammad A.W."/>
            <person name="Gnirke A."/>
            <person name="Yurkov A.M."/>
            <person name="Nowrousian M."/>
            <person name="Sun S."/>
            <person name="Cuomo C.A."/>
            <person name="Heitman J."/>
        </authorList>
    </citation>
    <scope>NUCLEOTIDE SEQUENCE</scope>
    <source>
        <strain evidence="4">CBS 10117</strain>
    </source>
</reference>
<sequence>MIDSLNQPVYTNDNSTLVSSSSSSSSSSQDAGPSLIEIILADTPFLALGFLGLTLITFYSTFNRSSNCIILLQTSALTACFASLFNLVGMFYHSDQVAAFTFQSIQEAGLKSFILTMLTVKQILLATSSGTRLLYFHFSLEDNRKARADTNTKISVSNSSLDLPHNPRNADGHGYDHDHDHDNEKRPRSFTTNLIENHQIPCDQFENTDSGKMVGRLTRWAILVVVFCVFALELTWRIGFLFDFMQAKADVKLFRHVNLTDFSLQLILYLLFSSCPIYHITQTSPPFRMKVARQYGGLLGGIVLGLVVVLGSLASLGFSDTVVGRLFQAVQIYVLITSQMIMDFSDAASTFDIPSRRLSTTSPDRRDHAQNQFEGLSTPTASTFRVSPPSISTPSPPPLVPSKRVSFHPATATMARRYSTGLALTRRDKSNSISRQSRASVSSRIKTWVLSAHTHSQYLGADDVEQRLDLTSRETHQQSQHIYQRSSTTESAMSTYETHQNTFGGRFTPSPSPSPNPSLPSKDDRYKLKSSPASPEPARRSSQTIFNNLSRYSRYSQNSFNHLVGIRRTISSPGARLLVLGQEAGTQTQAMPNQSRGTGLSRESRGSEMMHSTGTSRQSSGILDIPPNFPRPPERVVGSPSGGRLEVDVDNEDMPLSLPIRPFAQQNHTTDGEMGNKGYGHGRMRSDLTHINVTSFIEGDSKHGSTSTTTATATAIQPATWLKETSRDRRTYQSDLSEIPSALSSEAPTEMYLPNPRPGFMQQQGAHSPMGTESHNGSGSEELTPTYSTIDVHEARITKAITARAQSHTRSQPSSSSLQRSLDLDLAVNENEGTNSIQPQSRLQSKMQRGTKTKTDTGTRKSRSSSDYPMPESPTLPSSASSFARPYITVMPQAKIMRANTTGSEKYRSRYGMANMI</sequence>
<feature type="transmembrane region" description="Helical" evidence="2">
    <location>
        <begin position="69"/>
        <end position="92"/>
    </location>
</feature>
<dbReference type="EMBL" id="CP144532">
    <property type="protein sequence ID" value="WWC59933.1"/>
    <property type="molecule type" value="Genomic_DNA"/>
</dbReference>
<protein>
    <submittedName>
        <fullName evidence="3">Uncharacterized protein</fullName>
    </submittedName>
</protein>
<keyword evidence="5" id="KW-1185">Reference proteome</keyword>
<keyword evidence="2" id="KW-0472">Membrane</keyword>
<evidence type="ECO:0000256" key="1">
    <source>
        <dbReference type="SAM" id="MobiDB-lite"/>
    </source>
</evidence>